<dbReference type="KEGG" id="fll:EI427_21150"/>
<evidence type="ECO:0000313" key="3">
    <source>
        <dbReference type="Proteomes" id="UP000267268"/>
    </source>
</evidence>
<protein>
    <submittedName>
        <fullName evidence="2">Uncharacterized protein</fullName>
    </submittedName>
</protein>
<feature type="transmembrane region" description="Helical" evidence="1">
    <location>
        <begin position="6"/>
        <end position="25"/>
    </location>
</feature>
<dbReference type="AlphaFoldDB" id="A0A3S9P993"/>
<dbReference type="EMBL" id="CP034563">
    <property type="protein sequence ID" value="AZQ64734.1"/>
    <property type="molecule type" value="Genomic_DNA"/>
</dbReference>
<accession>A0A3S9P993</accession>
<dbReference type="RefSeq" id="WP_126618733.1">
    <property type="nucleotide sequence ID" value="NZ_CP034563.1"/>
</dbReference>
<keyword evidence="1" id="KW-1133">Transmembrane helix</keyword>
<evidence type="ECO:0000313" key="2">
    <source>
        <dbReference type="EMBL" id="AZQ64734.1"/>
    </source>
</evidence>
<gene>
    <name evidence="2" type="ORF">EI427_21150</name>
</gene>
<name>A0A3S9P993_9BACT</name>
<keyword evidence="1" id="KW-0472">Membrane</keyword>
<reference evidence="2 3" key="1">
    <citation type="submission" date="2018-12" db="EMBL/GenBank/DDBJ databases">
        <title>Flammeovirga pectinis sp. nov., isolated from the gut of the Korean scallop, Patinopecten yessoensis.</title>
        <authorList>
            <person name="Bae J.-W."/>
            <person name="Jeong Y.-S."/>
            <person name="Kang W."/>
        </authorList>
    </citation>
    <scope>NUCLEOTIDE SEQUENCE [LARGE SCALE GENOMIC DNA]</scope>
    <source>
        <strain evidence="2 3">L12M1</strain>
    </source>
</reference>
<proteinExistence type="predicted"/>
<sequence length="167" mass="19700">METSTILYIILGISVFLLLFQKKWIDKNAEYDSYSDEKNEWSILTSFSELKILSKYAGELRFGPAYIHIKTEPKNVFGEEFYGDWFYRIENGIYLQQWNSNPIKSGVHTRANNDLIFYDRIKNQREIIETGIKSFHWKIEKDNNKELTLISNNGKSETRIKITNANN</sequence>
<evidence type="ECO:0000256" key="1">
    <source>
        <dbReference type="SAM" id="Phobius"/>
    </source>
</evidence>
<organism evidence="2 3">
    <name type="scientific">Flammeovirga pectinis</name>
    <dbReference type="NCBI Taxonomy" id="2494373"/>
    <lineage>
        <taxon>Bacteria</taxon>
        <taxon>Pseudomonadati</taxon>
        <taxon>Bacteroidota</taxon>
        <taxon>Cytophagia</taxon>
        <taxon>Cytophagales</taxon>
        <taxon>Flammeovirgaceae</taxon>
        <taxon>Flammeovirga</taxon>
    </lineage>
</organism>
<keyword evidence="3" id="KW-1185">Reference proteome</keyword>
<dbReference type="OrthoDB" id="1374980at2"/>
<keyword evidence="1" id="KW-0812">Transmembrane</keyword>
<dbReference type="Proteomes" id="UP000267268">
    <property type="component" value="Chromosome 2"/>
</dbReference>